<organism evidence="2 3">
    <name type="scientific">Trichinella zimbabwensis</name>
    <dbReference type="NCBI Taxonomy" id="268475"/>
    <lineage>
        <taxon>Eukaryota</taxon>
        <taxon>Metazoa</taxon>
        <taxon>Ecdysozoa</taxon>
        <taxon>Nematoda</taxon>
        <taxon>Enoplea</taxon>
        <taxon>Dorylaimia</taxon>
        <taxon>Trichinellida</taxon>
        <taxon>Trichinellidae</taxon>
        <taxon>Trichinella</taxon>
    </lineage>
</organism>
<keyword evidence="1" id="KW-1133">Transmembrane helix</keyword>
<accession>A0A0V1GN29</accession>
<evidence type="ECO:0000256" key="1">
    <source>
        <dbReference type="SAM" id="Phobius"/>
    </source>
</evidence>
<reference evidence="2 3" key="1">
    <citation type="submission" date="2015-01" db="EMBL/GenBank/DDBJ databases">
        <title>Evolution of Trichinella species and genotypes.</title>
        <authorList>
            <person name="Korhonen P.K."/>
            <person name="Edoardo P."/>
            <person name="Giuseppe L.R."/>
            <person name="Gasser R.B."/>
        </authorList>
    </citation>
    <scope>NUCLEOTIDE SEQUENCE [LARGE SCALE GENOMIC DNA]</scope>
    <source>
        <strain evidence="2">ISS1029</strain>
    </source>
</reference>
<feature type="transmembrane region" description="Helical" evidence="1">
    <location>
        <begin position="77"/>
        <end position="95"/>
    </location>
</feature>
<proteinExistence type="predicted"/>
<dbReference type="AlphaFoldDB" id="A0A0V1GN29"/>
<keyword evidence="3" id="KW-1185">Reference proteome</keyword>
<keyword evidence="1" id="KW-0472">Membrane</keyword>
<evidence type="ECO:0000313" key="3">
    <source>
        <dbReference type="Proteomes" id="UP000055024"/>
    </source>
</evidence>
<dbReference type="OrthoDB" id="5920649at2759"/>
<dbReference type="Proteomes" id="UP000055024">
    <property type="component" value="Unassembled WGS sequence"/>
</dbReference>
<name>A0A0V1GN29_9BILA</name>
<sequence>MLAKSQQDSHQVVLKVRPASSWLISNTLPYFANLSNMTRHLDPSATLPLDLVVRKVPCPPRRPALMFLPPTRPSSTIFLRNLYGCVLLGWHVLLIHRSLIRTRLNEPKCCEQAMHCEQTIF</sequence>
<dbReference type="EMBL" id="JYDP01000718">
    <property type="protein sequence ID" value="KRY99722.1"/>
    <property type="molecule type" value="Genomic_DNA"/>
</dbReference>
<protein>
    <submittedName>
        <fullName evidence="2">Uncharacterized protein</fullName>
    </submittedName>
</protein>
<gene>
    <name evidence="2" type="ORF">T11_5499</name>
</gene>
<evidence type="ECO:0000313" key="2">
    <source>
        <dbReference type="EMBL" id="KRY99722.1"/>
    </source>
</evidence>
<comment type="caution">
    <text evidence="2">The sequence shown here is derived from an EMBL/GenBank/DDBJ whole genome shotgun (WGS) entry which is preliminary data.</text>
</comment>
<keyword evidence="1" id="KW-0812">Transmembrane</keyword>